<reference evidence="3 4" key="1">
    <citation type="submission" date="2018-01" db="EMBL/GenBank/DDBJ databases">
        <title>Metagenomic assembled genomes from two thermal pools in the Uzon Caldera, Kamchatka, Russia.</title>
        <authorList>
            <person name="Wilkins L."/>
            <person name="Ettinger C."/>
        </authorList>
    </citation>
    <scope>NUCLEOTIDE SEQUENCE [LARGE SCALE GENOMIC DNA]</scope>
    <source>
        <strain evidence="3">ZAV-07</strain>
    </source>
</reference>
<dbReference type="Proteomes" id="UP000237040">
    <property type="component" value="Unassembled WGS sequence"/>
</dbReference>
<keyword evidence="1" id="KW-0472">Membrane</keyword>
<protein>
    <recommendedName>
        <fullName evidence="2">DZANK-type domain-containing protein</fullName>
    </recommendedName>
</protein>
<feature type="domain" description="DZANK-type" evidence="2">
    <location>
        <begin position="108"/>
        <end position="151"/>
    </location>
</feature>
<dbReference type="EMBL" id="PNIL01000027">
    <property type="protein sequence ID" value="PMP68140.1"/>
    <property type="molecule type" value="Genomic_DNA"/>
</dbReference>
<feature type="transmembrane region" description="Helical" evidence="1">
    <location>
        <begin position="51"/>
        <end position="71"/>
    </location>
</feature>
<keyword evidence="1" id="KW-1133">Transmembrane helix</keyword>
<organism evidence="3 4">
    <name type="scientific">Caldisericum exile</name>
    <dbReference type="NCBI Taxonomy" id="693075"/>
    <lineage>
        <taxon>Bacteria</taxon>
        <taxon>Pseudomonadati</taxon>
        <taxon>Caldisericota/Cryosericota group</taxon>
        <taxon>Caldisericota</taxon>
        <taxon>Caldisericia</taxon>
        <taxon>Caldisericales</taxon>
        <taxon>Caldisericaceae</taxon>
        <taxon>Caldisericum</taxon>
    </lineage>
</organism>
<dbReference type="InterPro" id="IPR025874">
    <property type="entry name" value="DZR"/>
</dbReference>
<evidence type="ECO:0000256" key="1">
    <source>
        <dbReference type="SAM" id="Phobius"/>
    </source>
</evidence>
<feature type="transmembrane region" description="Helical" evidence="1">
    <location>
        <begin position="20"/>
        <end position="39"/>
    </location>
</feature>
<dbReference type="AlphaFoldDB" id="A0A2J6WF45"/>
<dbReference type="Pfam" id="PF12773">
    <property type="entry name" value="DZR"/>
    <property type="match status" value="1"/>
</dbReference>
<keyword evidence="1" id="KW-0812">Transmembrane</keyword>
<accession>A0A2J6WF45</accession>
<comment type="caution">
    <text evidence="3">The sequence shown here is derived from an EMBL/GenBank/DDBJ whole genome shotgun (WGS) entry which is preliminary data.</text>
</comment>
<evidence type="ECO:0000313" key="3">
    <source>
        <dbReference type="EMBL" id="PMP68140.1"/>
    </source>
</evidence>
<evidence type="ECO:0000313" key="4">
    <source>
        <dbReference type="Proteomes" id="UP000237040"/>
    </source>
</evidence>
<gene>
    <name evidence="3" type="ORF">C0189_01800</name>
</gene>
<sequence>MGKIIDFIKTILPNLSTSDVFIIIFSLVILVLIIAIYVYNDSKLRGGNALGWLIAVIVFGGILPLVFYLMIRSPYTLEEIKEEKERKEVLELQKKYYELQIEKEIFKCPVCGEEVKSDYLYCPHCFTQLKKKCPNCQKIIEKDAKICPYCGFIFEERKE</sequence>
<proteinExistence type="predicted"/>
<evidence type="ECO:0000259" key="2">
    <source>
        <dbReference type="Pfam" id="PF12773"/>
    </source>
</evidence>
<name>A0A2J6WF45_9BACT</name>